<dbReference type="EMBL" id="QJPH01000559">
    <property type="protein sequence ID" value="PZN70254.1"/>
    <property type="molecule type" value="Genomic_DNA"/>
</dbReference>
<proteinExistence type="predicted"/>
<sequence>MNSMKSRQGGLSLFSFLIVFIVVGFFMLTALKVIPVYLDHIKAKASLEGLKNEINIAQKSPDEIKRMLEKRWEVNSIDEISTAENVTIEKRGGEITIKVAYEVERPLIANMSILIKFNDAITVGDAN</sequence>
<keyword evidence="1" id="KW-0812">Transmembrane</keyword>
<dbReference type="Proteomes" id="UP000249396">
    <property type="component" value="Unassembled WGS sequence"/>
</dbReference>
<name>A0A2W4S8T1_9GAMM</name>
<dbReference type="InterPro" id="IPR032314">
    <property type="entry name" value="DUF4845"/>
</dbReference>
<dbReference type="Pfam" id="PF16137">
    <property type="entry name" value="DUF4845"/>
    <property type="match status" value="1"/>
</dbReference>
<protein>
    <recommendedName>
        <fullName evidence="4">DUF4845 domain-containing protein</fullName>
    </recommendedName>
</protein>
<comment type="caution">
    <text evidence="2">The sequence shown here is derived from an EMBL/GenBank/DDBJ whole genome shotgun (WGS) entry which is preliminary data.</text>
</comment>
<keyword evidence="1" id="KW-1133">Transmembrane helix</keyword>
<keyword evidence="1" id="KW-0472">Membrane</keyword>
<evidence type="ECO:0000256" key="1">
    <source>
        <dbReference type="SAM" id="Phobius"/>
    </source>
</evidence>
<accession>A0A2W4S8T1</accession>
<dbReference type="AlphaFoldDB" id="A0A2W4S8T1"/>
<gene>
    <name evidence="2" type="ORF">DM484_28610</name>
</gene>
<evidence type="ECO:0000313" key="3">
    <source>
        <dbReference type="Proteomes" id="UP000249396"/>
    </source>
</evidence>
<evidence type="ECO:0008006" key="4">
    <source>
        <dbReference type="Google" id="ProtNLM"/>
    </source>
</evidence>
<reference evidence="2 3" key="1">
    <citation type="journal article" date="2018" name="Aquat. Microb. Ecol.">
        <title>Gammaproteobacterial methanotrophs dominate.</title>
        <authorList>
            <person name="Rissanen A.J."/>
            <person name="Saarenheimo J."/>
            <person name="Tiirola M."/>
            <person name="Peura S."/>
            <person name="Aalto S.L."/>
            <person name="Karvinen A."/>
            <person name="Nykanen H."/>
        </authorList>
    </citation>
    <scope>NUCLEOTIDE SEQUENCE [LARGE SCALE GENOMIC DNA]</scope>
    <source>
        <strain evidence="2">AMbin10</strain>
    </source>
</reference>
<feature type="transmembrane region" description="Helical" evidence="1">
    <location>
        <begin position="12"/>
        <end position="34"/>
    </location>
</feature>
<organism evidence="2 3">
    <name type="scientific">Candidatus Methylumidiphilus alinenensis</name>
    <dbReference type="NCBI Taxonomy" id="2202197"/>
    <lineage>
        <taxon>Bacteria</taxon>
        <taxon>Pseudomonadati</taxon>
        <taxon>Pseudomonadota</taxon>
        <taxon>Gammaproteobacteria</taxon>
        <taxon>Methylococcales</taxon>
        <taxon>Candidatus Methylumidiphilus</taxon>
    </lineage>
</organism>
<evidence type="ECO:0000313" key="2">
    <source>
        <dbReference type="EMBL" id="PZN70254.1"/>
    </source>
</evidence>